<dbReference type="EC" id="3.6.3.3" evidence="2"/>
<feature type="region of interest" description="Disordered" evidence="1">
    <location>
        <begin position="28"/>
        <end position="128"/>
    </location>
</feature>
<dbReference type="EMBL" id="CADCTW010000001">
    <property type="protein sequence ID" value="CAA9295361.1"/>
    <property type="molecule type" value="Genomic_DNA"/>
</dbReference>
<evidence type="ECO:0000313" key="2">
    <source>
        <dbReference type="EMBL" id="CAA9295361.1"/>
    </source>
</evidence>
<name>A0A6J4K4A5_9BACT</name>
<keyword evidence="2" id="KW-0378">Hydrolase</keyword>
<dbReference type="EC" id="3.6.3.4" evidence="2"/>
<protein>
    <submittedName>
        <fullName evidence="2">Lead, cadmium, zinc and mercury transporting ATPase Copper-translocating P-type ATPase</fullName>
        <ecNumber evidence="2">3.6.3.3</ecNumber>
        <ecNumber evidence="2">3.6.3.4</ecNumber>
        <ecNumber evidence="2">3.6.3.5</ecNumber>
    </submittedName>
</protein>
<feature type="compositionally biased region" description="Basic and acidic residues" evidence="1">
    <location>
        <begin position="105"/>
        <end position="120"/>
    </location>
</feature>
<proteinExistence type="predicted"/>
<dbReference type="EC" id="3.6.3.5" evidence="2"/>
<evidence type="ECO:0000256" key="1">
    <source>
        <dbReference type="SAM" id="MobiDB-lite"/>
    </source>
</evidence>
<feature type="non-terminal residue" evidence="2">
    <location>
        <position position="1"/>
    </location>
</feature>
<reference evidence="2" key="1">
    <citation type="submission" date="2020-02" db="EMBL/GenBank/DDBJ databases">
        <authorList>
            <person name="Meier V. D."/>
        </authorList>
    </citation>
    <scope>NUCLEOTIDE SEQUENCE</scope>
    <source>
        <strain evidence="2">AVDCRST_MAG68</strain>
    </source>
</reference>
<organism evidence="2">
    <name type="scientific">uncultured Gemmatimonadota bacterium</name>
    <dbReference type="NCBI Taxonomy" id="203437"/>
    <lineage>
        <taxon>Bacteria</taxon>
        <taxon>Pseudomonadati</taxon>
        <taxon>Gemmatimonadota</taxon>
        <taxon>environmental samples</taxon>
    </lineage>
</organism>
<dbReference type="AlphaFoldDB" id="A0A6J4K4A5"/>
<sequence>ERDRLAGGAGRHGRRRLGQLVLLRGGARARVRRRGRGGGAAGGDGGGAGRVLARPRAGEGGGARAAGVRPAGDLRVLGGGGDPRLRDPALPSRARTHAGGVHSRAARELRVHLRDGDAPRPHHRGRGM</sequence>
<dbReference type="GO" id="GO:0016787">
    <property type="term" value="F:hydrolase activity"/>
    <property type="evidence" value="ECO:0007669"/>
    <property type="project" value="UniProtKB-KW"/>
</dbReference>
<feature type="non-terminal residue" evidence="2">
    <location>
        <position position="128"/>
    </location>
</feature>
<feature type="compositionally biased region" description="Gly residues" evidence="1">
    <location>
        <begin position="37"/>
        <end position="49"/>
    </location>
</feature>
<gene>
    <name evidence="2" type="ORF">AVDCRST_MAG68-1816</name>
</gene>
<accession>A0A6J4K4A5</accession>